<protein>
    <submittedName>
        <fullName evidence="8">Uncharacterized protein</fullName>
    </submittedName>
</protein>
<feature type="domain" description="PHD-type" evidence="6">
    <location>
        <begin position="59"/>
        <end position="110"/>
    </location>
</feature>
<dbReference type="SUPFAM" id="SSF53098">
    <property type="entry name" value="Ribonuclease H-like"/>
    <property type="match status" value="1"/>
</dbReference>
<sequence length="2174" mass="245184">MNFNKLQLKAASVIELLTGSVFNRLETLRPATNFKIHLVNHCEVSSKKSCEVSSIMNSARICEKCHTNGWVSHMVGCDICDIWLHQECAGLTSETHDPNKSWRCERCIHDEATEIASNRTRHTTRTSSSIRAQRAELALKLLEEEQELIKRNREKEDEFRKKEEEIQRKRAEQDAELLKQKHQLLQSLEDGSGSVRSGMSSSASRKKVESWLGTNRGAVQIPLAEQPQESGSTQPANPAATMAASSPSELKSGLDSFEPTATKANNVPKSTSTPQKTLSTPSVFPQILAPPSKLPLQATNSSMLSKWAGHYPGVNVHSSSALPTIFETQSNAIPANQPNRFGATSSVPITRNVCDSQSRTVHSSGPQGTLGCEAMSMGQVVTVNSSGSRFVTAPSFGCVSSVVAVNSLPKPSGPSSGQWYQPRGAPSEAAAPLSMPGAYGQARTDFNIGGNLNPPLAGTSSNIDPHQTDSSHSILPPCVPQDMSLQCTPSGGQLAARQVMPRDLPSFSGDPQDWPLFSSSFYNSTAACGYTYVENLARLQRCLKGHALESVKSRLLMPQSVPHVMETLRMLYGRPDILIHSLLQKLRSVASPRNENLQSIINYGMAVRNLVDHMFIADLGDHLRNPMLLHELVEKLPPQMRMQWSWYKRSIAEVNLATFGEFMSELVKTATDVTIPLDSSIQTKSSNAGRDKQKLYAHAVADCCQSAEVILDRQNHWRDSETTKRLCAYCSDDNHEVARCPQFKALDLDGRWKAIRSKGLCRTCLIPHRKWPCRSVKECGVDGCRFHHHTLLHSRLESTGDVRSSENVTRQNYHSGNKFSLFRYLPVTLEGNGKKVNTFAFLDDGSESTLLESSLAAELDVSGPEEPFWLGWTGNISREEKGYQRVSVAISGAGLKSQFRLNNVRTVQSLKLQGQSLPYIELQKMYPHLRGLPLQSYTDAVPRIIIGIEHAQMLTTLKVREGGANDPIAAKTRLGWCVYGKQVDGGCAVSRLHVHSDEIGNQELHEQMKQYFNIEQAAVATPLESEEDRRARRILEDTTRRVVGGFETGLLWKYDHPLFPNSFPLAVRRMQSLEKRLAKEPTLRDRVQDIIAEYESKGYAHRITQAEVEAVNPDRVWYLPLGIVRNPKKPEKIRLIWDAAARVNSVSFNDMLLKGPDMLTSLFAVLLRFRQRPIAVCGDIREMFHQVRIIPQDKQSQRFLYRDHHEQTPQVFVMDVATFGATCLPCSAQYVKNTNAKEFASKFPRASEAIVKAHYVDDYLDSVDSIDEAVQLVEDVKLVHAQGGFEIRNFSSNSAEVLQRLGETKPVEKKSMILDKVVDTERVLGMMWQPRVDVFTFDNTLRDDLIKILGEEDTPTKRQVLRLVMSLFDPCGFIAHFIIHGKILIQHIWRSGTDWDEKIVDSLRELWNNWTRLLKQLTEVEISRCFFGASSSKLHNGIQLHIFVDASELAYACVAYLRIVQDGQVRCVFVAAKTKVAPLKPISIPRLELQAGLIGCRLMETVCEALDLPLEKRYVWTDSKTCLAWVRSDSRRYHPYIGFRVGEILSISVVEEWHYVPSKHNVADDATKWGVGPSFSPSSRWYTGPDFLYSSEKEWPKQQLKELETEEDLRVMFHQHHHQHAKSQPLVDVDRFSNWIRLLRATAYFVRAVNMFRKSHQEGVLLSSQDLQQAENLLWRQVQFEAFPDEYYVLEFNKANPEKEQKQIERRSPLYEQSPYMDDAGVIRMNSRIRAAPTAAFGIKYPIILPKDHKITNLLVDSYHRRFKHQNNETVLNEIRQQFRIPKLRSLIQRIAKNCQYCKVRKAKPKPPMMAPLPKVRLTPHIRAFSYTGVDYFGPLQVKQGRSVAKRWVALFTCLTTRAVHLEIVHSLSTQSCVMAIRRFGARRGFPTDFYSDNGTCFRGASNLLTEQIEAIHEDCAVTFTNTRTRWHFNPPSAPHMGGSWERMVRSVKAAMGVISEHPHHPSDEVLETVMLEAEAIVNSRPLTYVPLDDAEQEALTPNHFLLYCSSGIVQPRTPLVDKGTVLRDSWKLAGFLADEFWKRWVREYLPTLTKRTKWFEPVKPLEPGDLVIVVDENKRNGWIRGRVVEVGRGKDGQVRSAVVRTAEGIMKRPVVKLALLDVRGNQQDGAPELHGRGDVENRPSSNTADGGVDPGRSPIAVNVTPKRSECQKKHNRD</sequence>
<dbReference type="SUPFAM" id="SSF57903">
    <property type="entry name" value="FYVE/PHD zinc finger"/>
    <property type="match status" value="1"/>
</dbReference>
<keyword evidence="3" id="KW-0862">Zinc</keyword>
<dbReference type="PROSITE" id="PS01359">
    <property type="entry name" value="ZF_PHD_1"/>
    <property type="match status" value="1"/>
</dbReference>
<evidence type="ECO:0000256" key="2">
    <source>
        <dbReference type="ARBA" id="ARBA00022771"/>
    </source>
</evidence>
<dbReference type="Proteomes" id="UP000069940">
    <property type="component" value="Unassembled WGS sequence"/>
</dbReference>
<feature type="compositionally biased region" description="Polar residues" evidence="5">
    <location>
        <begin position="227"/>
        <end position="236"/>
    </location>
</feature>
<feature type="region of interest" description="Disordered" evidence="5">
    <location>
        <begin position="410"/>
        <end position="435"/>
    </location>
</feature>
<dbReference type="InterPro" id="IPR005312">
    <property type="entry name" value="DUF1759"/>
</dbReference>
<keyword evidence="9" id="KW-1185">Reference proteome</keyword>
<dbReference type="InterPro" id="IPR019787">
    <property type="entry name" value="Znf_PHD-finger"/>
</dbReference>
<evidence type="ECO:0000256" key="1">
    <source>
        <dbReference type="ARBA" id="ARBA00022723"/>
    </source>
</evidence>
<accession>A0ABM1YEB9</accession>
<dbReference type="CDD" id="cd15489">
    <property type="entry name" value="PHD_SF"/>
    <property type="match status" value="1"/>
</dbReference>
<dbReference type="InterPro" id="IPR012337">
    <property type="entry name" value="RNaseH-like_sf"/>
</dbReference>
<organism evidence="8 9">
    <name type="scientific">Aedes albopictus</name>
    <name type="common">Asian tiger mosquito</name>
    <name type="synonym">Stegomyia albopicta</name>
    <dbReference type="NCBI Taxonomy" id="7160"/>
    <lineage>
        <taxon>Eukaryota</taxon>
        <taxon>Metazoa</taxon>
        <taxon>Ecdysozoa</taxon>
        <taxon>Arthropoda</taxon>
        <taxon>Hexapoda</taxon>
        <taxon>Insecta</taxon>
        <taxon>Pterygota</taxon>
        <taxon>Neoptera</taxon>
        <taxon>Endopterygota</taxon>
        <taxon>Diptera</taxon>
        <taxon>Nematocera</taxon>
        <taxon>Culicoidea</taxon>
        <taxon>Culicidae</taxon>
        <taxon>Culicinae</taxon>
        <taxon>Aedini</taxon>
        <taxon>Aedes</taxon>
        <taxon>Stegomyia</taxon>
    </lineage>
</organism>
<dbReference type="InterPro" id="IPR008042">
    <property type="entry name" value="Retrotrans_Pao"/>
</dbReference>
<dbReference type="PANTHER" id="PTHR47331">
    <property type="entry name" value="PHD-TYPE DOMAIN-CONTAINING PROTEIN"/>
    <property type="match status" value="1"/>
</dbReference>
<feature type="compositionally biased region" description="Basic and acidic residues" evidence="5">
    <location>
        <begin position="2163"/>
        <end position="2174"/>
    </location>
</feature>
<dbReference type="InterPro" id="IPR041588">
    <property type="entry name" value="Integrase_H2C2"/>
</dbReference>
<dbReference type="RefSeq" id="XP_062710849.1">
    <property type="nucleotide sequence ID" value="XM_062854865.1"/>
</dbReference>
<evidence type="ECO:0000256" key="5">
    <source>
        <dbReference type="SAM" id="MobiDB-lite"/>
    </source>
</evidence>
<evidence type="ECO:0000259" key="6">
    <source>
        <dbReference type="PROSITE" id="PS50016"/>
    </source>
</evidence>
<dbReference type="PANTHER" id="PTHR47331:SF1">
    <property type="entry name" value="GAG-LIKE PROTEIN"/>
    <property type="match status" value="1"/>
</dbReference>
<name>A0ABM1YEB9_AEDAL</name>
<dbReference type="Pfam" id="PF17921">
    <property type="entry name" value="Integrase_H2C2"/>
    <property type="match status" value="1"/>
</dbReference>
<dbReference type="PROSITE" id="PS50016">
    <property type="entry name" value="ZF_PHD_2"/>
    <property type="match status" value="1"/>
</dbReference>
<feature type="compositionally biased region" description="Basic and acidic residues" evidence="5">
    <location>
        <begin position="2128"/>
        <end position="2138"/>
    </location>
</feature>
<dbReference type="Gene3D" id="2.60.120.650">
    <property type="entry name" value="Cupin"/>
    <property type="match status" value="1"/>
</dbReference>
<dbReference type="InterPro" id="IPR019786">
    <property type="entry name" value="Zinc_finger_PHD-type_CS"/>
</dbReference>
<dbReference type="Gene3D" id="3.30.420.10">
    <property type="entry name" value="Ribonuclease H-like superfamily/Ribonuclease H"/>
    <property type="match status" value="1"/>
</dbReference>
<evidence type="ECO:0000259" key="7">
    <source>
        <dbReference type="PROSITE" id="PS50994"/>
    </source>
</evidence>
<keyword evidence="2 4" id="KW-0863">Zinc-finger</keyword>
<dbReference type="InterPro" id="IPR001584">
    <property type="entry name" value="Integrase_cat-core"/>
</dbReference>
<evidence type="ECO:0000256" key="3">
    <source>
        <dbReference type="ARBA" id="ARBA00022833"/>
    </source>
</evidence>
<dbReference type="EnsemblMetazoa" id="AALFPA23_008378.R11307">
    <property type="protein sequence ID" value="AALFPA23_008378.P11307"/>
    <property type="gene ID" value="AALFPA23_008378"/>
</dbReference>
<evidence type="ECO:0000313" key="8">
    <source>
        <dbReference type="EnsemblMetazoa" id="AALFPA23_008378.P11307"/>
    </source>
</evidence>
<proteinExistence type="predicted"/>
<reference evidence="8" key="2">
    <citation type="submission" date="2025-05" db="UniProtKB">
        <authorList>
            <consortium name="EnsemblMetazoa"/>
        </authorList>
    </citation>
    <scope>IDENTIFICATION</scope>
    <source>
        <strain evidence="8">Foshan</strain>
    </source>
</reference>
<dbReference type="InterPro" id="IPR036397">
    <property type="entry name" value="RNaseH_sf"/>
</dbReference>
<dbReference type="Pfam" id="PF00628">
    <property type="entry name" value="PHD"/>
    <property type="match status" value="1"/>
</dbReference>
<dbReference type="Pfam" id="PF03564">
    <property type="entry name" value="DUF1759"/>
    <property type="match status" value="1"/>
</dbReference>
<dbReference type="InterPro" id="IPR011011">
    <property type="entry name" value="Znf_FYVE_PHD"/>
</dbReference>
<dbReference type="InterPro" id="IPR043502">
    <property type="entry name" value="DNA/RNA_pol_sf"/>
</dbReference>
<dbReference type="SMART" id="SM00249">
    <property type="entry name" value="PHD"/>
    <property type="match status" value="1"/>
</dbReference>
<dbReference type="SUPFAM" id="SSF56672">
    <property type="entry name" value="DNA/RNA polymerases"/>
    <property type="match status" value="1"/>
</dbReference>
<dbReference type="InterPro" id="IPR040676">
    <property type="entry name" value="DUF5641"/>
</dbReference>
<feature type="region of interest" description="Disordered" evidence="5">
    <location>
        <begin position="224"/>
        <end position="282"/>
    </location>
</feature>
<feature type="region of interest" description="Disordered" evidence="5">
    <location>
        <begin position="186"/>
        <end position="210"/>
    </location>
</feature>
<dbReference type="CDD" id="cd01644">
    <property type="entry name" value="RT_pepA17"/>
    <property type="match status" value="1"/>
</dbReference>
<dbReference type="InterPro" id="IPR001965">
    <property type="entry name" value="Znf_PHD"/>
</dbReference>
<dbReference type="GeneID" id="134288933"/>
<feature type="compositionally biased region" description="Polar residues" evidence="5">
    <location>
        <begin position="262"/>
        <end position="282"/>
    </location>
</feature>
<keyword evidence="1" id="KW-0479">Metal-binding</keyword>
<dbReference type="Pfam" id="PF05380">
    <property type="entry name" value="Peptidase_A17"/>
    <property type="match status" value="1"/>
</dbReference>
<feature type="region of interest" description="Disordered" evidence="5">
    <location>
        <begin position="2123"/>
        <end position="2174"/>
    </location>
</feature>
<feature type="domain" description="Integrase catalytic" evidence="7">
    <location>
        <begin position="1816"/>
        <end position="2006"/>
    </location>
</feature>
<reference evidence="9" key="1">
    <citation type="journal article" date="2015" name="Proc. Natl. Acad. Sci. U.S.A.">
        <title>Genome sequence of the Asian Tiger mosquito, Aedes albopictus, reveals insights into its biology, genetics, and evolution.</title>
        <authorList>
            <person name="Chen X.G."/>
            <person name="Jiang X."/>
            <person name="Gu J."/>
            <person name="Xu M."/>
            <person name="Wu Y."/>
            <person name="Deng Y."/>
            <person name="Zhang C."/>
            <person name="Bonizzoni M."/>
            <person name="Dermauw W."/>
            <person name="Vontas J."/>
            <person name="Armbruster P."/>
            <person name="Huang X."/>
            <person name="Yang Y."/>
            <person name="Zhang H."/>
            <person name="He W."/>
            <person name="Peng H."/>
            <person name="Liu Y."/>
            <person name="Wu K."/>
            <person name="Chen J."/>
            <person name="Lirakis M."/>
            <person name="Topalis P."/>
            <person name="Van Leeuwen T."/>
            <person name="Hall A.B."/>
            <person name="Jiang X."/>
            <person name="Thorpe C."/>
            <person name="Mueller R.L."/>
            <person name="Sun C."/>
            <person name="Waterhouse R.M."/>
            <person name="Yan G."/>
            <person name="Tu Z.J."/>
            <person name="Fang X."/>
            <person name="James A.A."/>
        </authorList>
    </citation>
    <scope>NUCLEOTIDE SEQUENCE [LARGE SCALE GENOMIC DNA]</scope>
    <source>
        <strain evidence="9">Foshan</strain>
    </source>
</reference>
<evidence type="ECO:0000313" key="9">
    <source>
        <dbReference type="Proteomes" id="UP000069940"/>
    </source>
</evidence>
<feature type="compositionally biased region" description="Low complexity" evidence="5">
    <location>
        <begin position="186"/>
        <end position="203"/>
    </location>
</feature>
<dbReference type="PROSITE" id="PS50994">
    <property type="entry name" value="INTEGRASE"/>
    <property type="match status" value="1"/>
</dbReference>
<dbReference type="Pfam" id="PF18701">
    <property type="entry name" value="DUF5641"/>
    <property type="match status" value="1"/>
</dbReference>
<evidence type="ECO:0000256" key="4">
    <source>
        <dbReference type="PROSITE-ProRule" id="PRU00146"/>
    </source>
</evidence>